<evidence type="ECO:0000256" key="1">
    <source>
        <dbReference type="ARBA" id="ARBA00004777"/>
    </source>
</evidence>
<reference evidence="9" key="1">
    <citation type="journal article" date="2021" name="PeerJ">
        <title>Extensive microbial diversity within the chicken gut microbiome revealed by metagenomics and culture.</title>
        <authorList>
            <person name="Gilroy R."/>
            <person name="Ravi A."/>
            <person name="Getino M."/>
            <person name="Pursley I."/>
            <person name="Horton D.L."/>
            <person name="Alikhan N.F."/>
            <person name="Baker D."/>
            <person name="Gharbi K."/>
            <person name="Hall N."/>
            <person name="Watson M."/>
            <person name="Adriaenssens E.M."/>
            <person name="Foster-Nyarko E."/>
            <person name="Jarju S."/>
            <person name="Secka A."/>
            <person name="Antonio M."/>
            <person name="Oren A."/>
            <person name="Chaudhuri R.R."/>
            <person name="La Ragione R."/>
            <person name="Hildebrand F."/>
            <person name="Pallen M.J."/>
        </authorList>
    </citation>
    <scope>NUCLEOTIDE SEQUENCE</scope>
    <source>
        <strain evidence="9">CHK193-4272</strain>
    </source>
</reference>
<evidence type="ECO:0000256" key="5">
    <source>
        <dbReference type="ARBA" id="ARBA00022840"/>
    </source>
</evidence>
<evidence type="ECO:0000256" key="3">
    <source>
        <dbReference type="ARBA" id="ARBA00022598"/>
    </source>
</evidence>
<dbReference type="CDD" id="cd00477">
    <property type="entry name" value="FTHFS"/>
    <property type="match status" value="1"/>
</dbReference>
<dbReference type="FunFam" id="3.10.410.10:FF:000001">
    <property type="entry name" value="Putative formate--tetrahydrofolate ligase"/>
    <property type="match status" value="1"/>
</dbReference>
<dbReference type="Gene3D" id="3.10.410.10">
    <property type="entry name" value="Formyltetrahydrofolate synthetase, domain 3"/>
    <property type="match status" value="1"/>
</dbReference>
<sequence>MLTDIEIAQACKMKPIVEVAKKAGLNEDDLELYGKYKAKISADVWKRLANKEDGKLVLVTAINPTPAGEGKTTTTVGLGQAMHKIGKNAIIALREPSLGPVFGIKGGAAGGGYAQVVPMEDINLHFTGDMHAITAANNLLCAMLDNHMQQGNTLGIDPRRVIFTRVMDMNDRTLRNITIGLGGKANGIPREDHFMITVASEVMAILCLASDIHDLKKRFGDILVAYTYSGEPVYAKDLNAHGAMAALMKDAIKPNLIQTLEGTPCLMHGGPFANIAHGCNSVQATRMAARLADIAITESGFGADLGAEKFIDIKCRKTGLKPDCVVLVATVRALKYNGGVAKTDLNTPNVEALKKGICNLDAHLDNIAKFGVPCVVAINAFPTDTEEEMEFIREHCAKRGVRVALSEVFAKGGEGGIELAEKVIDVLENEQANLKMLYEDEMPLAEKIETIAKTIYGADKVNIMPAAAKELDNIAKLGFGNLPICMAKTQYSLSDDQTKLGRPTGFDITVRSVRLAAGAGFVVCETGAIMTMPGLPKVPAAEKIDIDADGKIVGLF</sequence>
<dbReference type="EC" id="6.3.4.3" evidence="8"/>
<dbReference type="EMBL" id="DXIE01000008">
    <property type="protein sequence ID" value="HIV61445.1"/>
    <property type="molecule type" value="Genomic_DNA"/>
</dbReference>
<evidence type="ECO:0000313" key="10">
    <source>
        <dbReference type="Proteomes" id="UP000886808"/>
    </source>
</evidence>
<dbReference type="GO" id="GO:0035999">
    <property type="term" value="P:tetrahydrofolate interconversion"/>
    <property type="evidence" value="ECO:0007669"/>
    <property type="project" value="UniProtKB-UniRule"/>
</dbReference>
<accession>A0A9D1PGW4</accession>
<evidence type="ECO:0000256" key="2">
    <source>
        <dbReference type="ARBA" id="ARBA00022563"/>
    </source>
</evidence>
<reference evidence="9" key="2">
    <citation type="submission" date="2021-04" db="EMBL/GenBank/DDBJ databases">
        <authorList>
            <person name="Gilroy R."/>
        </authorList>
    </citation>
    <scope>NUCLEOTIDE SEQUENCE</scope>
    <source>
        <strain evidence="9">CHK193-4272</strain>
    </source>
</reference>
<evidence type="ECO:0000256" key="4">
    <source>
        <dbReference type="ARBA" id="ARBA00022741"/>
    </source>
</evidence>
<evidence type="ECO:0000256" key="6">
    <source>
        <dbReference type="ARBA" id="ARBA00049033"/>
    </source>
</evidence>
<dbReference type="FunFam" id="3.30.1510.10:FF:000001">
    <property type="entry name" value="Formate--tetrahydrofolate ligase"/>
    <property type="match status" value="1"/>
</dbReference>
<dbReference type="AlphaFoldDB" id="A0A9D1PGW4"/>
<evidence type="ECO:0000256" key="7">
    <source>
        <dbReference type="ARBA" id="ARBA00061363"/>
    </source>
</evidence>
<comment type="pathway">
    <text evidence="1 8">One-carbon metabolism; tetrahydrofolate interconversion.</text>
</comment>
<keyword evidence="3 8" id="KW-0436">Ligase</keyword>
<gene>
    <name evidence="8" type="primary">fhs</name>
    <name evidence="9" type="ORF">H9746_01135</name>
</gene>
<dbReference type="HAMAP" id="MF_01543">
    <property type="entry name" value="FTHFS"/>
    <property type="match status" value="1"/>
</dbReference>
<keyword evidence="4 8" id="KW-0547">Nucleotide-binding</keyword>
<feature type="binding site" evidence="8">
    <location>
        <begin position="65"/>
        <end position="72"/>
    </location>
    <ligand>
        <name>ATP</name>
        <dbReference type="ChEBI" id="CHEBI:30616"/>
    </ligand>
</feature>
<comment type="similarity">
    <text evidence="7 8">Belongs to the formate--tetrahydrofolate ligase family.</text>
</comment>
<proteinExistence type="inferred from homology"/>
<dbReference type="NCBIfam" id="NF010030">
    <property type="entry name" value="PRK13505.1"/>
    <property type="match status" value="1"/>
</dbReference>
<dbReference type="PROSITE" id="PS00722">
    <property type="entry name" value="FTHFS_2"/>
    <property type="match status" value="1"/>
</dbReference>
<evidence type="ECO:0000256" key="8">
    <source>
        <dbReference type="HAMAP-Rule" id="MF_01543"/>
    </source>
</evidence>
<organism evidence="9 10">
    <name type="scientific">Candidatus Butyricicoccus avistercoris</name>
    <dbReference type="NCBI Taxonomy" id="2838518"/>
    <lineage>
        <taxon>Bacteria</taxon>
        <taxon>Bacillati</taxon>
        <taxon>Bacillota</taxon>
        <taxon>Clostridia</taxon>
        <taxon>Eubacteriales</taxon>
        <taxon>Butyricicoccaceae</taxon>
        <taxon>Butyricicoccus</taxon>
    </lineage>
</organism>
<dbReference type="Gene3D" id="3.30.1510.10">
    <property type="entry name" value="Domain 2, N(10)-formyltetrahydrofolate synthetase"/>
    <property type="match status" value="1"/>
</dbReference>
<protein>
    <recommendedName>
        <fullName evidence="8">Formate--tetrahydrofolate ligase</fullName>
        <ecNumber evidence="8">6.3.4.3</ecNumber>
    </recommendedName>
    <alternativeName>
        <fullName evidence="8">Formyltetrahydrofolate synthetase</fullName>
        <shortName evidence="8">FHS</shortName>
        <shortName evidence="8">FTHFS</shortName>
    </alternativeName>
</protein>
<dbReference type="GO" id="GO:0004329">
    <property type="term" value="F:formate-tetrahydrofolate ligase activity"/>
    <property type="evidence" value="ECO:0007669"/>
    <property type="project" value="UniProtKB-UniRule"/>
</dbReference>
<keyword evidence="2 8" id="KW-0554">One-carbon metabolism</keyword>
<dbReference type="GO" id="GO:0005524">
    <property type="term" value="F:ATP binding"/>
    <property type="evidence" value="ECO:0007669"/>
    <property type="project" value="UniProtKB-UniRule"/>
</dbReference>
<dbReference type="InterPro" id="IPR020628">
    <property type="entry name" value="Formate_THF_ligase_CS"/>
</dbReference>
<dbReference type="Proteomes" id="UP000886808">
    <property type="component" value="Unassembled WGS sequence"/>
</dbReference>
<name>A0A9D1PGW4_9FIRM</name>
<dbReference type="InterPro" id="IPR000559">
    <property type="entry name" value="Formate_THF_ligase"/>
</dbReference>
<keyword evidence="5 8" id="KW-0067">ATP-binding</keyword>
<evidence type="ECO:0000313" key="9">
    <source>
        <dbReference type="EMBL" id="HIV61445.1"/>
    </source>
</evidence>
<dbReference type="SUPFAM" id="SSF52540">
    <property type="entry name" value="P-loop containing nucleoside triphosphate hydrolases"/>
    <property type="match status" value="1"/>
</dbReference>
<dbReference type="PROSITE" id="PS00721">
    <property type="entry name" value="FTHFS_1"/>
    <property type="match status" value="1"/>
</dbReference>
<dbReference type="InterPro" id="IPR027417">
    <property type="entry name" value="P-loop_NTPase"/>
</dbReference>
<comment type="caution">
    <text evidence="9">The sequence shown here is derived from an EMBL/GenBank/DDBJ whole genome shotgun (WGS) entry which is preliminary data.</text>
</comment>
<comment type="catalytic activity">
    <reaction evidence="6 8">
        <text>(6S)-5,6,7,8-tetrahydrofolate + formate + ATP = (6R)-10-formyltetrahydrofolate + ADP + phosphate</text>
        <dbReference type="Rhea" id="RHEA:20221"/>
        <dbReference type="ChEBI" id="CHEBI:15740"/>
        <dbReference type="ChEBI" id="CHEBI:30616"/>
        <dbReference type="ChEBI" id="CHEBI:43474"/>
        <dbReference type="ChEBI" id="CHEBI:57453"/>
        <dbReference type="ChEBI" id="CHEBI:195366"/>
        <dbReference type="ChEBI" id="CHEBI:456216"/>
        <dbReference type="EC" id="6.3.4.3"/>
    </reaction>
</comment>
<dbReference type="Pfam" id="PF01268">
    <property type="entry name" value="FTHFS"/>
    <property type="match status" value="1"/>
</dbReference>
<dbReference type="Gene3D" id="3.40.50.300">
    <property type="entry name" value="P-loop containing nucleotide triphosphate hydrolases"/>
    <property type="match status" value="1"/>
</dbReference>